<dbReference type="InterPro" id="IPR011009">
    <property type="entry name" value="Kinase-like_dom_sf"/>
</dbReference>
<dbReference type="PANTHER" id="PTHR22961:SF13">
    <property type="entry name" value="TRIBBLES"/>
    <property type="match status" value="1"/>
</dbReference>
<name>A0A5K3FKV2_MESCO</name>
<dbReference type="AlphaFoldDB" id="A0A5K3FKV2"/>
<sequence length="110" mass="12516">MGVILYAILCGCLPFDPSRPEKLPKLIAKGQYVIDESLSKSSRCLISKMLCVDPEERITMSELCKHPWVMEDWGSPIDLLVDNKQVQPLIPNIVKEISLYTRIPQAEMTR</sequence>
<dbReference type="PROSITE" id="PS50011">
    <property type="entry name" value="PROTEIN_KINASE_DOM"/>
    <property type="match status" value="1"/>
</dbReference>
<dbReference type="WBParaSite" id="MCU_009086-RA">
    <property type="protein sequence ID" value="MCU_009086-RA"/>
    <property type="gene ID" value="MCU_009086"/>
</dbReference>
<organism evidence="2">
    <name type="scientific">Mesocestoides corti</name>
    <name type="common">Flatworm</name>
    <dbReference type="NCBI Taxonomy" id="53468"/>
    <lineage>
        <taxon>Eukaryota</taxon>
        <taxon>Metazoa</taxon>
        <taxon>Spiralia</taxon>
        <taxon>Lophotrochozoa</taxon>
        <taxon>Platyhelminthes</taxon>
        <taxon>Cestoda</taxon>
        <taxon>Eucestoda</taxon>
        <taxon>Cyclophyllidea</taxon>
        <taxon>Mesocestoididae</taxon>
        <taxon>Mesocestoides</taxon>
    </lineage>
</organism>
<reference evidence="2" key="1">
    <citation type="submission" date="2019-11" db="UniProtKB">
        <authorList>
            <consortium name="WormBaseParasite"/>
        </authorList>
    </citation>
    <scope>IDENTIFICATION</scope>
</reference>
<dbReference type="Pfam" id="PF00069">
    <property type="entry name" value="Pkinase"/>
    <property type="match status" value="1"/>
</dbReference>
<dbReference type="InterPro" id="IPR024104">
    <property type="entry name" value="Tribbles/Ser_Thr_kinase_40"/>
</dbReference>
<dbReference type="Gene3D" id="1.10.510.10">
    <property type="entry name" value="Transferase(Phosphotransferase) domain 1"/>
    <property type="match status" value="1"/>
</dbReference>
<proteinExistence type="predicted"/>
<protein>
    <submittedName>
        <fullName evidence="2">Protein kinase domain-containing protein</fullName>
    </submittedName>
</protein>
<dbReference type="InterPro" id="IPR000719">
    <property type="entry name" value="Prot_kinase_dom"/>
</dbReference>
<dbReference type="GO" id="GO:0005634">
    <property type="term" value="C:nucleus"/>
    <property type="evidence" value="ECO:0007669"/>
    <property type="project" value="TreeGrafter"/>
</dbReference>
<dbReference type="GO" id="GO:0005524">
    <property type="term" value="F:ATP binding"/>
    <property type="evidence" value="ECO:0007669"/>
    <property type="project" value="InterPro"/>
</dbReference>
<dbReference type="GO" id="GO:0032436">
    <property type="term" value="P:positive regulation of proteasomal ubiquitin-dependent protein catabolic process"/>
    <property type="evidence" value="ECO:0007669"/>
    <property type="project" value="TreeGrafter"/>
</dbReference>
<dbReference type="SUPFAM" id="SSF56112">
    <property type="entry name" value="Protein kinase-like (PK-like)"/>
    <property type="match status" value="1"/>
</dbReference>
<dbReference type="GO" id="GO:0031434">
    <property type="term" value="F:mitogen-activated protein kinase kinase binding"/>
    <property type="evidence" value="ECO:0007669"/>
    <property type="project" value="TreeGrafter"/>
</dbReference>
<dbReference type="GO" id="GO:0004672">
    <property type="term" value="F:protein kinase activity"/>
    <property type="evidence" value="ECO:0007669"/>
    <property type="project" value="InterPro"/>
</dbReference>
<evidence type="ECO:0000259" key="1">
    <source>
        <dbReference type="PROSITE" id="PS50011"/>
    </source>
</evidence>
<accession>A0A5K3FKV2</accession>
<dbReference type="PANTHER" id="PTHR22961">
    <property type="entry name" value="SER/THR PROTEIN KINASE-TRB"/>
    <property type="match status" value="1"/>
</dbReference>
<evidence type="ECO:0000313" key="2">
    <source>
        <dbReference type="WBParaSite" id="MCU_009086-RA"/>
    </source>
</evidence>
<feature type="domain" description="Protein kinase" evidence="1">
    <location>
        <begin position="1"/>
        <end position="69"/>
    </location>
</feature>